<evidence type="ECO:0000259" key="2">
    <source>
        <dbReference type="Pfam" id="PF20446"/>
    </source>
</evidence>
<dbReference type="InterPro" id="IPR049069">
    <property type="entry name" value="MRB1590-like_C"/>
</dbReference>
<reference evidence="4 5" key="1">
    <citation type="submission" date="2016-10" db="EMBL/GenBank/DDBJ databases">
        <authorList>
            <person name="de Groot N.N."/>
        </authorList>
    </citation>
    <scope>NUCLEOTIDE SEQUENCE [LARGE SCALE GENOMIC DNA]</scope>
    <source>
        <strain evidence="4 5">CGMCC 1.7727</strain>
    </source>
</reference>
<sequence length="566" mass="63644">MNTLQNHLKRIDGKGYKAYKSIQGNYKFSKYQLYIDYVQGDPFASPSRIRIVIPEAVRPIRKEWRENKHRKIYVADRIARSVAVAIQKQSSQAKGSGKSGLIYIDRPGQEILERTAVMIGSNEITICFSIGLPANGRRINGQEAERVFFKHLPSILSVSIFSLSEEELTESAHLADQHKEIRKQMKRNGWIAFIADGSILPRQSGISNKPLNSAVPFKSPEENRVEMAIPHRNKPLTGMAVKQGINLIVGGGYHGKSTLLQAIERGVYHHIRGDGREYVLTDENAVKIRAEDGRQINAVNISMFINNLPHGQDTKKFTTENASGSTSQAANVVEALEAGASALLIDEDTSATNFMIRDARMNALINRSKEPITPFIDKIKQLYVDRNISTILVMGGSGDYFDVSNDVIMMDQYQPYNVTAETQSIVRNYPLNRSFETVNNPLSLAQRVFLRDSLAVYKGKKKKVQARGLSQIIMGKTTVDLSYVEQLIDNSQTNMIAEIISYLEKKKILDKERTLAELLDYLESLMDEKGIQIFGPFPNQHPGDLARPRRFEIAACLNRMRGARLK</sequence>
<dbReference type="Pfam" id="PF09818">
    <property type="entry name" value="ABC_ATPase"/>
    <property type="match status" value="1"/>
</dbReference>
<gene>
    <name evidence="4" type="ORF">SAMN04487944_10525</name>
</gene>
<dbReference type="STRING" id="531814.SAMN04487944_10525"/>
<dbReference type="Proteomes" id="UP000199687">
    <property type="component" value="Unassembled WGS sequence"/>
</dbReference>
<evidence type="ECO:0000259" key="3">
    <source>
        <dbReference type="Pfam" id="PF21117"/>
    </source>
</evidence>
<dbReference type="EMBL" id="FOGL01000005">
    <property type="protein sequence ID" value="SER48173.1"/>
    <property type="molecule type" value="Genomic_DNA"/>
</dbReference>
<dbReference type="AlphaFoldDB" id="A0A1H9PKR5"/>
<dbReference type="InterPro" id="IPR046834">
    <property type="entry name" value="ABC_ATPase_C"/>
</dbReference>
<accession>A0A1H9PKR5</accession>
<dbReference type="PANTHER" id="PTHR38149">
    <property type="entry name" value="ATPASE"/>
    <property type="match status" value="1"/>
</dbReference>
<feature type="domain" description="ATPase of the ABC class N-terminal" evidence="2">
    <location>
        <begin position="1"/>
        <end position="157"/>
    </location>
</feature>
<keyword evidence="5" id="KW-1185">Reference proteome</keyword>
<dbReference type="OrthoDB" id="9809999at2"/>
<protein>
    <submittedName>
        <fullName evidence="4">Predicted ATPase of the ABC class</fullName>
    </submittedName>
</protein>
<proteinExistence type="predicted"/>
<dbReference type="InterPro" id="IPR046833">
    <property type="entry name" value="ABC_N"/>
</dbReference>
<name>A0A1H9PKR5_9BACI</name>
<evidence type="ECO:0000259" key="1">
    <source>
        <dbReference type="Pfam" id="PF09818"/>
    </source>
</evidence>
<dbReference type="SUPFAM" id="SSF52540">
    <property type="entry name" value="P-loop containing nucleoside triphosphate hydrolases"/>
    <property type="match status" value="1"/>
</dbReference>
<dbReference type="InterPro" id="IPR019195">
    <property type="entry name" value="ABC_ATPase_put"/>
</dbReference>
<dbReference type="InterPro" id="IPR027417">
    <property type="entry name" value="P-loop_NTPase"/>
</dbReference>
<dbReference type="Pfam" id="PF21117">
    <property type="entry name" value="MRB1590_C"/>
    <property type="match status" value="1"/>
</dbReference>
<feature type="domain" description="MRB1590-like C-terminal" evidence="3">
    <location>
        <begin position="463"/>
        <end position="565"/>
    </location>
</feature>
<feature type="domain" description="ATPase of the ABC class C-terminal" evidence="1">
    <location>
        <begin position="165"/>
        <end position="440"/>
    </location>
</feature>
<organism evidence="4 5">
    <name type="scientific">Gracilibacillus ureilyticus</name>
    <dbReference type="NCBI Taxonomy" id="531814"/>
    <lineage>
        <taxon>Bacteria</taxon>
        <taxon>Bacillati</taxon>
        <taxon>Bacillota</taxon>
        <taxon>Bacilli</taxon>
        <taxon>Bacillales</taxon>
        <taxon>Bacillaceae</taxon>
        <taxon>Gracilibacillus</taxon>
    </lineage>
</organism>
<evidence type="ECO:0000313" key="5">
    <source>
        <dbReference type="Proteomes" id="UP000199687"/>
    </source>
</evidence>
<dbReference type="RefSeq" id="WP_089740103.1">
    <property type="nucleotide sequence ID" value="NZ_FOGL01000005.1"/>
</dbReference>
<evidence type="ECO:0000313" key="4">
    <source>
        <dbReference type="EMBL" id="SER48173.1"/>
    </source>
</evidence>
<dbReference type="PANTHER" id="PTHR38149:SF1">
    <property type="entry name" value="ATPASE"/>
    <property type="match status" value="1"/>
</dbReference>
<dbReference type="Pfam" id="PF20446">
    <property type="entry name" value="ABC_N"/>
    <property type="match status" value="1"/>
</dbReference>